<gene>
    <name evidence="3" type="ORF">UFOVP1146_291</name>
    <name evidence="4" type="ORF">UFOVP1638_274</name>
    <name evidence="1" type="ORF">UFOVP812_204</name>
    <name evidence="2" type="ORF">UFOVP818_361</name>
</gene>
<dbReference type="EMBL" id="LR796758">
    <property type="protein sequence ID" value="CAB4163935.1"/>
    <property type="molecule type" value="Genomic_DNA"/>
</dbReference>
<evidence type="ECO:0000313" key="2">
    <source>
        <dbReference type="EMBL" id="CAB4165825.1"/>
    </source>
</evidence>
<dbReference type="SUPFAM" id="SSF52402">
    <property type="entry name" value="Adenine nucleotide alpha hydrolases-like"/>
    <property type="match status" value="1"/>
</dbReference>
<evidence type="ECO:0000313" key="4">
    <source>
        <dbReference type="EMBL" id="CAB4221346.1"/>
    </source>
</evidence>
<name>A0A6J5P9P5_9CAUD</name>
<dbReference type="Gene3D" id="3.40.50.620">
    <property type="entry name" value="HUPs"/>
    <property type="match status" value="1"/>
</dbReference>
<sequence>MDSLFLFGILFLGPNMPGHNNWFGINLRLGINNHDVRFEITLSIDNKDLISDFEKASDYTAKLIAEKYENLYLSLSGGLDSEYIATVLLRNNIPFTPVICYNSETKNEVWYAKYFIERHNLTPMIIDYTKNENIFYSRLLRNARNMQTNPSISFVPHIIAEQIDGSLITGYGEPFSNSNDYDCPMGSILEFEEHDFYLDVSFDKKHPGAFFSFTPDLLFSLIRSIDIGKNTQLAKSILYKIPGRSKIITHLDQNKLEKLTTLTEKSKETRCVIVDREKLLQDSMTKNNIILTAGIKN</sequence>
<accession>A0A6J5P9P5</accession>
<evidence type="ECO:0000313" key="1">
    <source>
        <dbReference type="EMBL" id="CAB4163935.1"/>
    </source>
</evidence>
<evidence type="ECO:0000313" key="3">
    <source>
        <dbReference type="EMBL" id="CAB4186945.1"/>
    </source>
</evidence>
<proteinExistence type="predicted"/>
<protein>
    <submittedName>
        <fullName evidence="2">Uncharacterized protein</fullName>
    </submittedName>
</protein>
<reference evidence="2" key="1">
    <citation type="submission" date="2020-04" db="EMBL/GenBank/DDBJ databases">
        <authorList>
            <person name="Chiriac C."/>
            <person name="Salcher M."/>
            <person name="Ghai R."/>
            <person name="Kavagutti S V."/>
        </authorList>
    </citation>
    <scope>NUCLEOTIDE SEQUENCE</scope>
</reference>
<dbReference type="InterPro" id="IPR014729">
    <property type="entry name" value="Rossmann-like_a/b/a_fold"/>
</dbReference>
<dbReference type="EMBL" id="LR797502">
    <property type="protein sequence ID" value="CAB4221346.1"/>
    <property type="molecule type" value="Genomic_DNA"/>
</dbReference>
<dbReference type="EMBL" id="LR797099">
    <property type="protein sequence ID" value="CAB4186945.1"/>
    <property type="molecule type" value="Genomic_DNA"/>
</dbReference>
<organism evidence="2">
    <name type="scientific">uncultured Caudovirales phage</name>
    <dbReference type="NCBI Taxonomy" id="2100421"/>
    <lineage>
        <taxon>Viruses</taxon>
        <taxon>Duplodnaviria</taxon>
        <taxon>Heunggongvirae</taxon>
        <taxon>Uroviricota</taxon>
        <taxon>Caudoviricetes</taxon>
        <taxon>Peduoviridae</taxon>
        <taxon>Maltschvirus</taxon>
        <taxon>Maltschvirus maltsch</taxon>
    </lineage>
</organism>
<dbReference type="EMBL" id="LR796776">
    <property type="protein sequence ID" value="CAB4165825.1"/>
    <property type="molecule type" value="Genomic_DNA"/>
</dbReference>